<evidence type="ECO:0000256" key="4">
    <source>
        <dbReference type="ARBA" id="ARBA00038161"/>
    </source>
</evidence>
<comment type="subcellular location">
    <subcellularLocation>
        <location evidence="1">Cytoplasm</location>
    </subcellularLocation>
</comment>
<gene>
    <name evidence="5" type="ORF">GWI33_009735</name>
</gene>
<organism evidence="5 6">
    <name type="scientific">Rhynchophorus ferrugineus</name>
    <name type="common">Red palm weevil</name>
    <name type="synonym">Curculio ferrugineus</name>
    <dbReference type="NCBI Taxonomy" id="354439"/>
    <lineage>
        <taxon>Eukaryota</taxon>
        <taxon>Metazoa</taxon>
        <taxon>Ecdysozoa</taxon>
        <taxon>Arthropoda</taxon>
        <taxon>Hexapoda</taxon>
        <taxon>Insecta</taxon>
        <taxon>Pterygota</taxon>
        <taxon>Neoptera</taxon>
        <taxon>Endopterygota</taxon>
        <taxon>Coleoptera</taxon>
        <taxon>Polyphaga</taxon>
        <taxon>Cucujiformia</taxon>
        <taxon>Curculionidae</taxon>
        <taxon>Dryophthorinae</taxon>
        <taxon>Rhynchophorus</taxon>
    </lineage>
</organism>
<comment type="caution">
    <text evidence="5">The sequence shown here is derived from an EMBL/GenBank/DDBJ whole genome shotgun (WGS) entry which is preliminary data.</text>
</comment>
<dbReference type="GO" id="GO:0003779">
    <property type="term" value="F:actin binding"/>
    <property type="evidence" value="ECO:0007669"/>
    <property type="project" value="TreeGrafter"/>
</dbReference>
<evidence type="ECO:0000313" key="6">
    <source>
        <dbReference type="Proteomes" id="UP000625711"/>
    </source>
</evidence>
<keyword evidence="6" id="KW-1185">Reference proteome</keyword>
<name>A0A834IEX8_RHYFE</name>
<dbReference type="GO" id="GO:0030018">
    <property type="term" value="C:Z disc"/>
    <property type="evidence" value="ECO:0007669"/>
    <property type="project" value="TreeGrafter"/>
</dbReference>
<dbReference type="PANTHER" id="PTHR24217">
    <property type="entry name" value="PUTATIVE-RELATED"/>
    <property type="match status" value="1"/>
</dbReference>
<proteinExistence type="inferred from homology"/>
<evidence type="ECO:0000256" key="1">
    <source>
        <dbReference type="ARBA" id="ARBA00004496"/>
    </source>
</evidence>
<keyword evidence="2" id="KW-0963">Cytoplasm</keyword>
<dbReference type="GO" id="GO:0032233">
    <property type="term" value="P:positive regulation of actin filament bundle assembly"/>
    <property type="evidence" value="ECO:0007669"/>
    <property type="project" value="TreeGrafter"/>
</dbReference>
<dbReference type="AlphaFoldDB" id="A0A834IEX8"/>
<dbReference type="GO" id="GO:0015629">
    <property type="term" value="C:actin cytoskeleton"/>
    <property type="evidence" value="ECO:0007669"/>
    <property type="project" value="TreeGrafter"/>
</dbReference>
<dbReference type="OrthoDB" id="300641at2759"/>
<dbReference type="InterPro" id="IPR051976">
    <property type="entry name" value="Synaptopodin_domain"/>
</dbReference>
<sequence>WHKLQKVFYTKYRYIIVVKNGKGGSTAANDASDKPKDPLKLVMNPGGQLHDINSLRKQGYTIETALSPEVCLEIVKGLNSPKGKGAELFAKRRKRSEKWVVAETNGTRPPSTIPDIAPSPTPLSPVPPPAVVPPPSYLPETQQRLQHKEKLDEIQEKFTRPRIKLVKSPWDAALETGSVDAAFQVEPVWPTKGNFVAPAVNSYEEALKNDKLASWEIPKSNGYVI</sequence>
<accession>A0A834IEX8</accession>
<feature type="non-terminal residue" evidence="5">
    <location>
        <position position="1"/>
    </location>
</feature>
<evidence type="ECO:0000256" key="3">
    <source>
        <dbReference type="ARBA" id="ARBA00022553"/>
    </source>
</evidence>
<evidence type="ECO:0000313" key="5">
    <source>
        <dbReference type="EMBL" id="KAF7276835.1"/>
    </source>
</evidence>
<dbReference type="GO" id="GO:0005634">
    <property type="term" value="C:nucleus"/>
    <property type="evidence" value="ECO:0007669"/>
    <property type="project" value="TreeGrafter"/>
</dbReference>
<evidence type="ECO:0000256" key="2">
    <source>
        <dbReference type="ARBA" id="ARBA00022490"/>
    </source>
</evidence>
<dbReference type="Proteomes" id="UP000625711">
    <property type="component" value="Unassembled WGS sequence"/>
</dbReference>
<reference evidence="5" key="1">
    <citation type="submission" date="2020-08" db="EMBL/GenBank/DDBJ databases">
        <title>Genome sequencing and assembly of the red palm weevil Rhynchophorus ferrugineus.</title>
        <authorList>
            <person name="Dias G.B."/>
            <person name="Bergman C.M."/>
            <person name="Manee M."/>
        </authorList>
    </citation>
    <scope>NUCLEOTIDE SEQUENCE</scope>
    <source>
        <strain evidence="5">AA-2017</strain>
        <tissue evidence="5">Whole larva</tissue>
    </source>
</reference>
<keyword evidence="3" id="KW-0597">Phosphoprotein</keyword>
<dbReference type="EMBL" id="JAACXV010005385">
    <property type="protein sequence ID" value="KAF7276835.1"/>
    <property type="molecule type" value="Genomic_DNA"/>
</dbReference>
<comment type="similarity">
    <text evidence="4">Belongs to the synaptopodin family.</text>
</comment>
<protein>
    <submittedName>
        <fullName evidence="5">Uncharacterized protein</fullName>
    </submittedName>
</protein>
<dbReference type="PANTHER" id="PTHR24217:SF0">
    <property type="entry name" value="PDZ DOMAIN-CONTAINING PROTEIN"/>
    <property type="match status" value="1"/>
</dbReference>